<evidence type="ECO:0000313" key="2">
    <source>
        <dbReference type="Proteomes" id="UP001500945"/>
    </source>
</evidence>
<accession>A0ABP8KHT7</accession>
<name>A0ABP8KHT7_9MICO</name>
<dbReference type="EMBL" id="BAABGM010000014">
    <property type="protein sequence ID" value="GAA4407411.1"/>
    <property type="molecule type" value="Genomic_DNA"/>
</dbReference>
<dbReference type="Proteomes" id="UP001500945">
    <property type="component" value="Unassembled WGS sequence"/>
</dbReference>
<dbReference type="PANTHER" id="PTHR34822:SF1">
    <property type="entry name" value="GRPB FAMILY PROTEIN"/>
    <property type="match status" value="1"/>
</dbReference>
<dbReference type="PANTHER" id="PTHR34822">
    <property type="entry name" value="GRPB DOMAIN PROTEIN (AFU_ORTHOLOGUE AFUA_1G01530)"/>
    <property type="match status" value="1"/>
</dbReference>
<gene>
    <name evidence="1" type="ORF">GCM10023168_23430</name>
</gene>
<evidence type="ECO:0000313" key="1">
    <source>
        <dbReference type="EMBL" id="GAA4407411.1"/>
    </source>
</evidence>
<sequence>MQMGGGMDDIDPVSDEYMQQVRLEPLIPHNGTITLVESDPNWPVLFDREAVRVRGALGPAVVQLEHVGSTSVPGLVAKPIIDILLVVRDSADEASYVPALAAVGYRLVIREPDWLEHRLFKGPDADINMHVFSAGEDEVDRMLRFRDWLRTDAGDRELYARTKRRLAQQQWRHVQHYAQAKSEVVEQILQRA</sequence>
<dbReference type="Pfam" id="PF04229">
    <property type="entry name" value="GrpB"/>
    <property type="match status" value="1"/>
</dbReference>
<dbReference type="SUPFAM" id="SSF81301">
    <property type="entry name" value="Nucleotidyltransferase"/>
    <property type="match status" value="1"/>
</dbReference>
<dbReference type="InterPro" id="IPR007344">
    <property type="entry name" value="GrpB/CoaE"/>
</dbReference>
<comment type="caution">
    <text evidence="1">The sequence shown here is derived from an EMBL/GenBank/DDBJ whole genome shotgun (WGS) entry which is preliminary data.</text>
</comment>
<keyword evidence="2" id="KW-1185">Reference proteome</keyword>
<dbReference type="InterPro" id="IPR043519">
    <property type="entry name" value="NT_sf"/>
</dbReference>
<organism evidence="1 2">
    <name type="scientific">Fodinibacter luteus</name>
    <dbReference type="NCBI Taxonomy" id="552064"/>
    <lineage>
        <taxon>Bacteria</taxon>
        <taxon>Bacillati</taxon>
        <taxon>Actinomycetota</taxon>
        <taxon>Actinomycetes</taxon>
        <taxon>Micrococcales</taxon>
        <taxon>Intrasporangiaceae</taxon>
        <taxon>Fodinibacter (ex Wang et al. 2009)</taxon>
    </lineage>
</organism>
<dbReference type="Gene3D" id="3.30.460.10">
    <property type="entry name" value="Beta Polymerase, domain 2"/>
    <property type="match status" value="1"/>
</dbReference>
<protein>
    <submittedName>
        <fullName evidence="1">GrpB family protein</fullName>
    </submittedName>
</protein>
<reference evidence="2" key="1">
    <citation type="journal article" date="2019" name="Int. J. Syst. Evol. Microbiol.">
        <title>The Global Catalogue of Microorganisms (GCM) 10K type strain sequencing project: providing services to taxonomists for standard genome sequencing and annotation.</title>
        <authorList>
            <consortium name="The Broad Institute Genomics Platform"/>
            <consortium name="The Broad Institute Genome Sequencing Center for Infectious Disease"/>
            <person name="Wu L."/>
            <person name="Ma J."/>
        </authorList>
    </citation>
    <scope>NUCLEOTIDE SEQUENCE [LARGE SCALE GENOMIC DNA]</scope>
    <source>
        <strain evidence="2">JCM 17809</strain>
    </source>
</reference>
<proteinExistence type="predicted"/>